<dbReference type="Proteomes" id="UP001596138">
    <property type="component" value="Unassembled WGS sequence"/>
</dbReference>
<dbReference type="NCBIfam" id="TIGR03083">
    <property type="entry name" value="maleylpyruvate isomerase family mycothiol-dependent enzyme"/>
    <property type="match status" value="1"/>
</dbReference>
<name>A0ABW1T1T5_9ACTN</name>
<dbReference type="InterPro" id="IPR017517">
    <property type="entry name" value="Maleyloyr_isom"/>
</dbReference>
<evidence type="ECO:0000313" key="2">
    <source>
        <dbReference type="EMBL" id="MFC6238678.1"/>
    </source>
</evidence>
<protein>
    <submittedName>
        <fullName evidence="2">TIGR03085 family metal-binding protein</fullName>
    </submittedName>
</protein>
<dbReference type="EMBL" id="JBHSTI010000008">
    <property type="protein sequence ID" value="MFC6238678.1"/>
    <property type="molecule type" value="Genomic_DNA"/>
</dbReference>
<dbReference type="RefSeq" id="WP_386767093.1">
    <property type="nucleotide sequence ID" value="NZ_JBHSTI010000008.1"/>
</dbReference>
<evidence type="ECO:0000313" key="3">
    <source>
        <dbReference type="Proteomes" id="UP001596138"/>
    </source>
</evidence>
<dbReference type="SUPFAM" id="SSF109854">
    <property type="entry name" value="DinB/YfiT-like putative metalloenzymes"/>
    <property type="match status" value="1"/>
</dbReference>
<dbReference type="Pfam" id="PF11716">
    <property type="entry name" value="MDMPI_N"/>
    <property type="match status" value="1"/>
</dbReference>
<feature type="domain" description="Mycothiol-dependent maleylpyruvate isomerase metal-binding" evidence="1">
    <location>
        <begin position="8"/>
        <end position="62"/>
    </location>
</feature>
<reference evidence="3" key="1">
    <citation type="journal article" date="2019" name="Int. J. Syst. Evol. Microbiol.">
        <title>The Global Catalogue of Microorganisms (GCM) 10K type strain sequencing project: providing services to taxonomists for standard genome sequencing and annotation.</title>
        <authorList>
            <consortium name="The Broad Institute Genomics Platform"/>
            <consortium name="The Broad Institute Genome Sequencing Center for Infectious Disease"/>
            <person name="Wu L."/>
            <person name="Ma J."/>
        </authorList>
    </citation>
    <scope>NUCLEOTIDE SEQUENCE [LARGE SCALE GENOMIC DNA]</scope>
    <source>
        <strain evidence="3">CGMCC 4.7317</strain>
    </source>
</reference>
<organism evidence="2 3">
    <name type="scientific">Longivirga aurantiaca</name>
    <dbReference type="NCBI Taxonomy" id="1837743"/>
    <lineage>
        <taxon>Bacteria</taxon>
        <taxon>Bacillati</taxon>
        <taxon>Actinomycetota</taxon>
        <taxon>Actinomycetes</taxon>
        <taxon>Sporichthyales</taxon>
        <taxon>Sporichthyaceae</taxon>
        <taxon>Longivirga</taxon>
    </lineage>
</organism>
<gene>
    <name evidence="2" type="ORF">ACFQGU_12390</name>
</gene>
<comment type="caution">
    <text evidence="2">The sequence shown here is derived from an EMBL/GenBank/DDBJ whole genome shotgun (WGS) entry which is preliminary data.</text>
</comment>
<dbReference type="InterPro" id="IPR034660">
    <property type="entry name" value="DinB/YfiT-like"/>
</dbReference>
<dbReference type="NCBIfam" id="TIGR03085">
    <property type="entry name" value="TIGR03085 family metal-binding protein"/>
    <property type="match status" value="1"/>
</dbReference>
<dbReference type="InterPro" id="IPR017519">
    <property type="entry name" value="CHP03085"/>
</dbReference>
<keyword evidence="3" id="KW-1185">Reference proteome</keyword>
<evidence type="ECO:0000259" key="1">
    <source>
        <dbReference type="Pfam" id="PF11716"/>
    </source>
</evidence>
<proteinExistence type="predicted"/>
<dbReference type="InterPro" id="IPR024344">
    <property type="entry name" value="MDMPI_metal-binding"/>
</dbReference>
<accession>A0ABW1T1T5</accession>
<sequence>MASNSVARAERAALAELMTEVGPDAPTLCGTWTTRDLAAHLVLRERRPEALGLVIPALRGRMESVQDGIAARPYDEVVAEVRQGPPFWNPMGIGPFDAQANTVEFFVHHEDVRRAATGWTPRELDAATTEALWKVVGTTLRAIAQRSPVGIDVAPSDGPAAGTTTTLKGGTPSVTLVGPVGEIVLAVYGRVTSLLEVVGDPAVAEAFASFPR</sequence>